<dbReference type="Pfam" id="PF00083">
    <property type="entry name" value="Sugar_tr"/>
    <property type="match status" value="1"/>
</dbReference>
<dbReference type="InterPro" id="IPR003663">
    <property type="entry name" value="Sugar/inositol_transpt"/>
</dbReference>
<reference evidence="10 11" key="1">
    <citation type="submission" date="2024-07" db="EMBL/GenBank/DDBJ databases">
        <title>Section-level genome sequencing and comparative genomics of Aspergillus sections Usti and Cavernicolus.</title>
        <authorList>
            <consortium name="Lawrence Berkeley National Laboratory"/>
            <person name="Nybo J.L."/>
            <person name="Vesth T.C."/>
            <person name="Theobald S."/>
            <person name="Frisvad J.C."/>
            <person name="Larsen T.O."/>
            <person name="Kjaerboelling I."/>
            <person name="Rothschild-Mancinelli K."/>
            <person name="Lyhne E.K."/>
            <person name="Kogle M.E."/>
            <person name="Barry K."/>
            <person name="Clum A."/>
            <person name="Na H."/>
            <person name="Ledsgaard L."/>
            <person name="Lin J."/>
            <person name="Lipzen A."/>
            <person name="Kuo A."/>
            <person name="Riley R."/>
            <person name="Mondo S."/>
            <person name="Labutti K."/>
            <person name="Haridas S."/>
            <person name="Pangalinan J."/>
            <person name="Salamov A.A."/>
            <person name="Simmons B.A."/>
            <person name="Magnuson J.K."/>
            <person name="Chen J."/>
            <person name="Drula E."/>
            <person name="Henrissat B."/>
            <person name="Wiebenga A."/>
            <person name="Lubbers R.J."/>
            <person name="Gomes A.C."/>
            <person name="Makela M.R."/>
            <person name="Stajich J."/>
            <person name="Grigoriev I.V."/>
            <person name="Mortensen U.H."/>
            <person name="De Vries R.P."/>
            <person name="Baker S.E."/>
            <person name="Andersen M.R."/>
        </authorList>
    </citation>
    <scope>NUCLEOTIDE SEQUENCE [LARGE SCALE GENOMIC DNA]</scope>
    <source>
        <strain evidence="10 11">CBS 123904</strain>
    </source>
</reference>
<proteinExistence type="inferred from homology"/>
<feature type="transmembrane region" description="Helical" evidence="8">
    <location>
        <begin position="358"/>
        <end position="383"/>
    </location>
</feature>
<evidence type="ECO:0000313" key="11">
    <source>
        <dbReference type="Proteomes" id="UP001610446"/>
    </source>
</evidence>
<dbReference type="PROSITE" id="PS50850">
    <property type="entry name" value="MFS"/>
    <property type="match status" value="1"/>
</dbReference>
<dbReference type="Gene3D" id="1.20.1250.20">
    <property type="entry name" value="MFS general substrate transporter like domains"/>
    <property type="match status" value="1"/>
</dbReference>
<dbReference type="PRINTS" id="PR00171">
    <property type="entry name" value="SUGRTRNSPORT"/>
</dbReference>
<dbReference type="InterPro" id="IPR036259">
    <property type="entry name" value="MFS_trans_sf"/>
</dbReference>
<organism evidence="10 11">
    <name type="scientific">Aspergillus pseudoustus</name>
    <dbReference type="NCBI Taxonomy" id="1810923"/>
    <lineage>
        <taxon>Eukaryota</taxon>
        <taxon>Fungi</taxon>
        <taxon>Dikarya</taxon>
        <taxon>Ascomycota</taxon>
        <taxon>Pezizomycotina</taxon>
        <taxon>Eurotiomycetes</taxon>
        <taxon>Eurotiomycetidae</taxon>
        <taxon>Eurotiales</taxon>
        <taxon>Aspergillaceae</taxon>
        <taxon>Aspergillus</taxon>
        <taxon>Aspergillus subgen. Nidulantes</taxon>
    </lineage>
</organism>
<dbReference type="PANTHER" id="PTHR48022:SF28">
    <property type="entry name" value="MAJOR FACILITATOR SUPERFAMILY (MFS) PROFILE DOMAIN-CONTAINING PROTEIN-RELATED"/>
    <property type="match status" value="1"/>
</dbReference>
<feature type="transmembrane region" description="Helical" evidence="8">
    <location>
        <begin position="49"/>
        <end position="71"/>
    </location>
</feature>
<comment type="similarity">
    <text evidence="2 7">Belongs to the major facilitator superfamily. Sugar transporter (TC 2.A.1.1) family.</text>
</comment>
<comment type="caution">
    <text evidence="10">The sequence shown here is derived from an EMBL/GenBank/DDBJ whole genome shotgun (WGS) entry which is preliminary data.</text>
</comment>
<accession>A0ABR4J3F3</accession>
<keyword evidence="11" id="KW-1185">Reference proteome</keyword>
<comment type="subcellular location">
    <subcellularLocation>
        <location evidence="1">Membrane</location>
        <topology evidence="1">Multi-pass membrane protein</topology>
    </subcellularLocation>
</comment>
<dbReference type="PANTHER" id="PTHR48022">
    <property type="entry name" value="PLASTIDIC GLUCOSE TRANSPORTER 4"/>
    <property type="match status" value="1"/>
</dbReference>
<feature type="domain" description="Major facilitator superfamily (MFS) profile" evidence="9">
    <location>
        <begin position="13"/>
        <end position="449"/>
    </location>
</feature>
<evidence type="ECO:0000256" key="6">
    <source>
        <dbReference type="ARBA" id="ARBA00023136"/>
    </source>
</evidence>
<dbReference type="EMBL" id="JBFXLU010000222">
    <property type="protein sequence ID" value="KAL2834563.1"/>
    <property type="molecule type" value="Genomic_DNA"/>
</dbReference>
<feature type="transmembrane region" description="Helical" evidence="8">
    <location>
        <begin position="426"/>
        <end position="445"/>
    </location>
</feature>
<dbReference type="PROSITE" id="PS00217">
    <property type="entry name" value="SUGAR_TRANSPORT_2"/>
    <property type="match status" value="1"/>
</dbReference>
<gene>
    <name evidence="10" type="ORF">BJY01DRAFT_253054</name>
</gene>
<feature type="transmembrane region" description="Helical" evidence="8">
    <location>
        <begin position="331"/>
        <end position="352"/>
    </location>
</feature>
<dbReference type="InterPro" id="IPR005828">
    <property type="entry name" value="MFS_sugar_transport-like"/>
</dbReference>
<feature type="transmembrane region" description="Helical" evidence="8">
    <location>
        <begin position="302"/>
        <end position="322"/>
    </location>
</feature>
<dbReference type="NCBIfam" id="TIGR00879">
    <property type="entry name" value="SP"/>
    <property type="match status" value="1"/>
</dbReference>
<evidence type="ECO:0000256" key="1">
    <source>
        <dbReference type="ARBA" id="ARBA00004141"/>
    </source>
</evidence>
<dbReference type="InterPro" id="IPR020846">
    <property type="entry name" value="MFS_dom"/>
</dbReference>
<evidence type="ECO:0000313" key="10">
    <source>
        <dbReference type="EMBL" id="KAL2834563.1"/>
    </source>
</evidence>
<feature type="transmembrane region" description="Helical" evidence="8">
    <location>
        <begin position="140"/>
        <end position="158"/>
    </location>
</feature>
<dbReference type="SUPFAM" id="SSF103473">
    <property type="entry name" value="MFS general substrate transporter"/>
    <property type="match status" value="1"/>
</dbReference>
<protein>
    <submittedName>
        <fullName evidence="10">General substrate transporter</fullName>
    </submittedName>
</protein>
<keyword evidence="3 7" id="KW-0813">Transport</keyword>
<feature type="transmembrane region" description="Helical" evidence="8">
    <location>
        <begin position="83"/>
        <end position="101"/>
    </location>
</feature>
<evidence type="ECO:0000256" key="7">
    <source>
        <dbReference type="RuleBase" id="RU003346"/>
    </source>
</evidence>
<evidence type="ECO:0000256" key="4">
    <source>
        <dbReference type="ARBA" id="ARBA00022692"/>
    </source>
</evidence>
<keyword evidence="4 8" id="KW-0812">Transmembrane</keyword>
<dbReference type="InterPro" id="IPR005829">
    <property type="entry name" value="Sugar_transporter_CS"/>
</dbReference>
<sequence length="492" mass="54095">MFNMRGRFLQLAITISSGSAYLLFGYDQGVLGGLVSDPSWLSAMGNPSATYVGIIVALFNIGCLAGCAIAALWGNDLGRKKTIVWGCLTMIVGGAIQASSFGAPQLIAGRIVSGIGNGMNTSTVPVYVSETSRSTVRGRSLAIQMSIVIFGTVVAYWLDYGMIRNHTGEVVWRLPLAFQDVFALITVATMPLLPESPRWLYSHGQKQEAIQALSALMDLPEDDREITGIVSEMEQAVSLEQSDSRLSFRSLFFDKTDMKNGRRLVLCFMLQLFQQFTGINVIAFYVTIVLETNVGLSHQTSSLVAGFIQIAFWAGTFPPIFLMDRLGRRKVLMFGSTILCIAMVLFTVGVALETSASSNLALGMLIVYEFSFGMSWNSVPWLYAPEITPLNLRHLGAAVGCFSEWLWTFVIAIMTPTSIENTGWKIYLLFCIFLALSIPFVYFFLPETSGKTLEEIDYIFVKNRPSLPSTSRSSDIDLQIKGDAQSKQVEAV</sequence>
<name>A0ABR4J3F3_9EURO</name>
<evidence type="ECO:0000256" key="3">
    <source>
        <dbReference type="ARBA" id="ARBA00022448"/>
    </source>
</evidence>
<dbReference type="InterPro" id="IPR050360">
    <property type="entry name" value="MFS_Sugar_Transporters"/>
</dbReference>
<evidence type="ECO:0000256" key="8">
    <source>
        <dbReference type="SAM" id="Phobius"/>
    </source>
</evidence>
<feature type="transmembrane region" description="Helical" evidence="8">
    <location>
        <begin position="264"/>
        <end position="290"/>
    </location>
</feature>
<evidence type="ECO:0000256" key="5">
    <source>
        <dbReference type="ARBA" id="ARBA00022989"/>
    </source>
</evidence>
<evidence type="ECO:0000259" key="9">
    <source>
        <dbReference type="PROSITE" id="PS50850"/>
    </source>
</evidence>
<dbReference type="Proteomes" id="UP001610446">
    <property type="component" value="Unassembled WGS sequence"/>
</dbReference>
<keyword evidence="6 8" id="KW-0472">Membrane</keyword>
<keyword evidence="5 8" id="KW-1133">Transmembrane helix</keyword>
<feature type="transmembrane region" description="Helical" evidence="8">
    <location>
        <begin position="395"/>
        <end position="414"/>
    </location>
</feature>
<evidence type="ECO:0000256" key="2">
    <source>
        <dbReference type="ARBA" id="ARBA00010992"/>
    </source>
</evidence>